<feature type="transmembrane region" description="Helical" evidence="5">
    <location>
        <begin position="51"/>
        <end position="73"/>
    </location>
</feature>
<protein>
    <submittedName>
        <fullName evidence="7">HTTM domain-containing protein</fullName>
    </submittedName>
</protein>
<feature type="transmembrane region" description="Helical" evidence="5">
    <location>
        <begin position="193"/>
        <end position="215"/>
    </location>
</feature>
<evidence type="ECO:0000256" key="4">
    <source>
        <dbReference type="ARBA" id="ARBA00023136"/>
    </source>
</evidence>
<feature type="transmembrane region" description="Helical" evidence="5">
    <location>
        <begin position="79"/>
        <end position="96"/>
    </location>
</feature>
<keyword evidence="3 5" id="KW-1133">Transmembrane helix</keyword>
<feature type="domain" description="HTTM-like" evidence="6">
    <location>
        <begin position="11"/>
        <end position="253"/>
    </location>
</feature>
<keyword evidence="4 5" id="KW-0472">Membrane</keyword>
<organism evidence="7 8">
    <name type="scientific">Hyunsoonleella rubra</name>
    <dbReference type="NCBI Taxonomy" id="1737062"/>
    <lineage>
        <taxon>Bacteria</taxon>
        <taxon>Pseudomonadati</taxon>
        <taxon>Bacteroidota</taxon>
        <taxon>Flavobacteriia</taxon>
        <taxon>Flavobacteriales</taxon>
        <taxon>Flavobacteriaceae</taxon>
    </lineage>
</organism>
<proteinExistence type="predicted"/>
<dbReference type="InterPro" id="IPR011020">
    <property type="entry name" value="HTTM-like"/>
</dbReference>
<keyword evidence="2 5" id="KW-0812">Transmembrane</keyword>
<dbReference type="Pfam" id="PF05090">
    <property type="entry name" value="HTTM"/>
    <property type="match status" value="1"/>
</dbReference>
<evidence type="ECO:0000256" key="1">
    <source>
        <dbReference type="ARBA" id="ARBA00004127"/>
    </source>
</evidence>
<dbReference type="Proteomes" id="UP001597476">
    <property type="component" value="Unassembled WGS sequence"/>
</dbReference>
<comment type="caution">
    <text evidence="7">The sequence shown here is derived from an EMBL/GenBank/DDBJ whole genome shotgun (WGS) entry which is preliminary data.</text>
</comment>
<keyword evidence="8" id="KW-1185">Reference proteome</keyword>
<evidence type="ECO:0000256" key="3">
    <source>
        <dbReference type="ARBA" id="ARBA00022989"/>
    </source>
</evidence>
<evidence type="ECO:0000313" key="7">
    <source>
        <dbReference type="EMBL" id="MFD2726666.1"/>
    </source>
</evidence>
<accession>A0ABW5TEZ9</accession>
<evidence type="ECO:0000313" key="8">
    <source>
        <dbReference type="Proteomes" id="UP001597476"/>
    </source>
</evidence>
<comment type="subcellular location">
    <subcellularLocation>
        <location evidence="1">Endomembrane system</location>
        <topology evidence="1">Multi-pass membrane protein</topology>
    </subcellularLocation>
</comment>
<feature type="transmembrane region" description="Helical" evidence="5">
    <location>
        <begin position="20"/>
        <end position="39"/>
    </location>
</feature>
<dbReference type="SMART" id="SM00752">
    <property type="entry name" value="HTTM"/>
    <property type="match status" value="1"/>
</dbReference>
<evidence type="ECO:0000256" key="2">
    <source>
        <dbReference type="ARBA" id="ARBA00022692"/>
    </source>
</evidence>
<gene>
    <name evidence="7" type="ORF">ACFSR8_10620</name>
</gene>
<evidence type="ECO:0000259" key="6">
    <source>
        <dbReference type="SMART" id="SM00752"/>
    </source>
</evidence>
<dbReference type="RefSeq" id="WP_380291825.1">
    <property type="nucleotide sequence ID" value="NZ_JBHULY010000024.1"/>
</dbReference>
<dbReference type="EMBL" id="JBHULY010000024">
    <property type="protein sequence ID" value="MFD2726666.1"/>
    <property type="molecule type" value="Genomic_DNA"/>
</dbReference>
<reference evidence="8" key="1">
    <citation type="journal article" date="2019" name="Int. J. Syst. Evol. Microbiol.">
        <title>The Global Catalogue of Microorganisms (GCM) 10K type strain sequencing project: providing services to taxonomists for standard genome sequencing and annotation.</title>
        <authorList>
            <consortium name="The Broad Institute Genomics Platform"/>
            <consortium name="The Broad Institute Genome Sequencing Center for Infectious Disease"/>
            <person name="Wu L."/>
            <person name="Ma J."/>
        </authorList>
    </citation>
    <scope>NUCLEOTIDE SEQUENCE [LARGE SCALE GENOMIC DNA]</scope>
    <source>
        <strain evidence="8">KCTC 42398</strain>
    </source>
</reference>
<feature type="transmembrane region" description="Helical" evidence="5">
    <location>
        <begin position="222"/>
        <end position="255"/>
    </location>
</feature>
<evidence type="ECO:0000256" key="5">
    <source>
        <dbReference type="SAM" id="Phobius"/>
    </source>
</evidence>
<sequence>MAFNKVDSFLFLPANPKHIILFRTLLALMLCYVFAPRGLMPIFPLSNFPELHAYLFSNWYYCLMYLLLILFALGVKSQITSFILFLVLLPHVFLIRGHLSKQVILCVLMCFVFIKTPPIWKAGQNSFQNSEISPMWPIRLIQIQLTLVYGINALAKTNFEYLSGEALVYMSMGYPNFHIDLSDGYLHLNSIKIPAYLMAVSSVLTEYFLAVGFWFKRTKWIAVVVGVLFHFSLTFILTIFMLDYVSIFLYLSFIIPFKLKTV</sequence>
<dbReference type="InterPro" id="IPR053934">
    <property type="entry name" value="HTTM_dom"/>
</dbReference>
<name>A0ABW5TEZ9_9FLAO</name>